<keyword evidence="1" id="KW-0812">Transmembrane</keyword>
<dbReference type="NCBIfam" id="TIGR04086">
    <property type="entry name" value="TIGR04086_membr"/>
    <property type="match status" value="1"/>
</dbReference>
<accession>A0A9D1NEH0</accession>
<proteinExistence type="predicted"/>
<organism evidence="2 3">
    <name type="scientific">Candidatus Caccopulliclostridium gallistercoris</name>
    <dbReference type="NCBI Taxonomy" id="2840719"/>
    <lineage>
        <taxon>Bacteria</taxon>
        <taxon>Bacillati</taxon>
        <taxon>Bacillota</taxon>
        <taxon>Clostridia</taxon>
        <taxon>Candidatus Caccopulliclostridium</taxon>
    </lineage>
</organism>
<evidence type="ECO:0000313" key="2">
    <source>
        <dbReference type="EMBL" id="HIV01648.1"/>
    </source>
</evidence>
<keyword evidence="1" id="KW-1133">Transmembrane helix</keyword>
<dbReference type="EMBL" id="DVOJ01000014">
    <property type="protein sequence ID" value="HIV01648.1"/>
    <property type="molecule type" value="Genomic_DNA"/>
</dbReference>
<dbReference type="Proteomes" id="UP000886861">
    <property type="component" value="Unassembled WGS sequence"/>
</dbReference>
<reference evidence="2" key="2">
    <citation type="journal article" date="2021" name="PeerJ">
        <title>Extensive microbial diversity within the chicken gut microbiome revealed by metagenomics and culture.</title>
        <authorList>
            <person name="Gilroy R."/>
            <person name="Ravi A."/>
            <person name="Getino M."/>
            <person name="Pursley I."/>
            <person name="Horton D.L."/>
            <person name="Alikhan N.F."/>
            <person name="Baker D."/>
            <person name="Gharbi K."/>
            <person name="Hall N."/>
            <person name="Watson M."/>
            <person name="Adriaenssens E.M."/>
            <person name="Foster-Nyarko E."/>
            <person name="Jarju S."/>
            <person name="Secka A."/>
            <person name="Antonio M."/>
            <person name="Oren A."/>
            <person name="Chaudhuri R.R."/>
            <person name="La Ragione R."/>
            <person name="Hildebrand F."/>
            <person name="Pallen M.J."/>
        </authorList>
    </citation>
    <scope>NUCLEOTIDE SEQUENCE</scope>
    <source>
        <strain evidence="2">CHK186-9395</strain>
    </source>
</reference>
<keyword evidence="1" id="KW-0472">Membrane</keyword>
<evidence type="ECO:0000313" key="3">
    <source>
        <dbReference type="Proteomes" id="UP000886861"/>
    </source>
</evidence>
<feature type="transmembrane region" description="Helical" evidence="1">
    <location>
        <begin position="116"/>
        <end position="135"/>
    </location>
</feature>
<dbReference type="AlphaFoldDB" id="A0A9D1NEH0"/>
<reference evidence="2" key="1">
    <citation type="submission" date="2020-10" db="EMBL/GenBank/DDBJ databases">
        <authorList>
            <person name="Gilroy R."/>
        </authorList>
    </citation>
    <scope>NUCLEOTIDE SEQUENCE</scope>
    <source>
        <strain evidence="2">CHK186-9395</strain>
    </source>
</reference>
<feature type="transmembrane region" description="Helical" evidence="1">
    <location>
        <begin position="52"/>
        <end position="73"/>
    </location>
</feature>
<dbReference type="InterPro" id="IPR023804">
    <property type="entry name" value="DUF3792_TM"/>
</dbReference>
<feature type="transmembrane region" description="Helical" evidence="1">
    <location>
        <begin position="80"/>
        <end position="101"/>
    </location>
</feature>
<gene>
    <name evidence="2" type="ORF">IAA62_03760</name>
</gene>
<comment type="caution">
    <text evidence="2">The sequence shown here is derived from an EMBL/GenBank/DDBJ whole genome shotgun (WGS) entry which is preliminary data.</text>
</comment>
<evidence type="ECO:0000256" key="1">
    <source>
        <dbReference type="SAM" id="Phobius"/>
    </source>
</evidence>
<name>A0A9D1NEH0_9FIRM</name>
<feature type="transmembrane region" description="Helical" evidence="1">
    <location>
        <begin position="21"/>
        <end position="46"/>
    </location>
</feature>
<sequence>MEKLKKRIKEHSGEGSFFLNTLKGALIALCVSLIGILIFAFIIRFATIPDGAISPINQVIKGVSILLGCFIGLKKSKEMGFISGLVIGIFYTIIAFITFSILDGQFVFSKTLLNDLLFGGIIGAICGIIAVNFIGSKKKA</sequence>
<dbReference type="Pfam" id="PF12670">
    <property type="entry name" value="DUF3792"/>
    <property type="match status" value="1"/>
</dbReference>
<protein>
    <submittedName>
        <fullName evidence="2">TIGR04086 family membrane protein</fullName>
    </submittedName>
</protein>